<protein>
    <recommendedName>
        <fullName evidence="5">Pentatricopeptide repeat-containing protein</fullName>
    </recommendedName>
</protein>
<comment type="caution">
    <text evidence="3">The sequence shown here is derived from an EMBL/GenBank/DDBJ whole genome shotgun (WGS) entry which is preliminary data.</text>
</comment>
<dbReference type="AlphaFoldDB" id="A0AAV9UUG7"/>
<name>A0AAV9UUG7_9PEZI</name>
<dbReference type="Pfam" id="PF13812">
    <property type="entry name" value="PPR_3"/>
    <property type="match status" value="1"/>
</dbReference>
<dbReference type="InterPro" id="IPR011990">
    <property type="entry name" value="TPR-like_helical_dom_sf"/>
</dbReference>
<feature type="repeat" description="PPR" evidence="2">
    <location>
        <begin position="978"/>
        <end position="1013"/>
    </location>
</feature>
<evidence type="ECO:0000313" key="4">
    <source>
        <dbReference type="Proteomes" id="UP001375240"/>
    </source>
</evidence>
<evidence type="ECO:0000256" key="1">
    <source>
        <dbReference type="ARBA" id="ARBA00022737"/>
    </source>
</evidence>
<dbReference type="SUPFAM" id="SSF81901">
    <property type="entry name" value="HCP-like"/>
    <property type="match status" value="1"/>
</dbReference>
<gene>
    <name evidence="3" type="ORF">TWF696_006882</name>
</gene>
<dbReference type="Gene3D" id="1.25.40.10">
    <property type="entry name" value="Tetratricopeptide repeat domain"/>
    <property type="match status" value="2"/>
</dbReference>
<evidence type="ECO:0000256" key="2">
    <source>
        <dbReference type="PROSITE-ProRule" id="PRU00708"/>
    </source>
</evidence>
<evidence type="ECO:0000313" key="3">
    <source>
        <dbReference type="EMBL" id="KAK6346773.1"/>
    </source>
</evidence>
<dbReference type="EMBL" id="JAVHNQ010000005">
    <property type="protein sequence ID" value="KAK6346773.1"/>
    <property type="molecule type" value="Genomic_DNA"/>
</dbReference>
<evidence type="ECO:0008006" key="5">
    <source>
        <dbReference type="Google" id="ProtNLM"/>
    </source>
</evidence>
<dbReference type="PROSITE" id="PS51375">
    <property type="entry name" value="PPR"/>
    <property type="match status" value="3"/>
</dbReference>
<feature type="repeat" description="PPR" evidence="2">
    <location>
        <begin position="744"/>
        <end position="778"/>
    </location>
</feature>
<dbReference type="PANTHER" id="PTHR47932:SF44">
    <property type="entry name" value="MIOREX COMPLEX COMPONENT 1"/>
    <property type="match status" value="1"/>
</dbReference>
<organism evidence="3 4">
    <name type="scientific">Orbilia brochopaga</name>
    <dbReference type="NCBI Taxonomy" id="3140254"/>
    <lineage>
        <taxon>Eukaryota</taxon>
        <taxon>Fungi</taxon>
        <taxon>Dikarya</taxon>
        <taxon>Ascomycota</taxon>
        <taxon>Pezizomycotina</taxon>
        <taxon>Orbiliomycetes</taxon>
        <taxon>Orbiliales</taxon>
        <taxon>Orbiliaceae</taxon>
        <taxon>Orbilia</taxon>
    </lineage>
</organism>
<accession>A0AAV9UUG7</accession>
<dbReference type="Proteomes" id="UP001375240">
    <property type="component" value="Unassembled WGS sequence"/>
</dbReference>
<dbReference type="Pfam" id="PF01535">
    <property type="entry name" value="PPR"/>
    <property type="match status" value="2"/>
</dbReference>
<keyword evidence="4" id="KW-1185">Reference proteome</keyword>
<keyword evidence="1" id="KW-0677">Repeat</keyword>
<sequence>MLERIAARINRRGFAFSNIKRSGLPPSRMLHSTFWVHRGETLLLEQYADGHHEGDNCHDIVVDGFKSIASILSEQINRLSKFARPQADSTNRSMPEAYSISGLGLEFLYPPKALALLQRLSTGPHPRKFRRKTASSYPRSFSSFIGDSSKELREAQSKADIPDDDEYEYARAVMDQGLIYKRRKGAYGAWVPKGDSKTLQGLNPEDFDLSEESFDRAWDWYHGVPGAPIRPRMGLESDARKRRYLFGYLTNSPRQVDVDRTIELLESLDPAEFRIVDYRYIVRAYLSKDQITPAFAVLSRLTETSMGNHYAGFEEFIAYCIQNGIWDYALRCWELLQEERVGEWKSEQRIHSIPPELVVVRVDGFTSKYTAWVSTLLNNDPAGRDFATWLYHGVQKDFGEERTQFDRRQLKIMTGILEKKHWYTPHVAELESSILRDAYDKRFSQVIKQYMEYREHKDANPASFLLHQVLLSTIEINDFQAMQTVFDDWFKYFDHPSSRSYKALLKVFSRRGDAGICEELFEQYAARFSLVADDYVPIIRAYIERGEMVTAIEKLEIMGQYNLEPNLKCYNTLLRGFAWSGDMESALDYLQVILDNGFEPIAETYGHLMYVCAMRGDYENVERVFRAACTKLQPTPGMWNLIVWAHVNGGARSLAWKIVNFVHQQGMGFQLTHMYNMLMSAHANTSDLKTVNKLFKQMEQRNVPFDFFSYTIMMRALVQTQRKENLRKARQMLDMLQSQNIQANDIPYFTIMQGYLRQRKYSEVFAIYKTMLENKIDPNFGVQSLLLLASIFEAQELAKFTGNVDLSNAEEISRIAIKNFSGFDPTSFEPNKSAIPTNMFTPLISAYIYKEDYEAVRRTYQRYLEASSKSGVNVNKPGMNMLLKLLHAALRERNWSSLREIWKMMYEEAQRLGRPLTQLNTNRNVVTVLKRVLCPAFDIMLRAAIDSVELLEGGADGITVEDIATMMQAMISWGFDLDGGNWNSLIVLLAKSGDLEQAFSLLETQLVRDDANPSRIGLQRRFAWVGWPSHARHPHMHTLEVLAGQVNGLIQLTLTDDEDDQKVVKARELIGRLKEYRVAWRLSNIKKFKEDTKMQQEEVHRKFLQFADITKRKTPMPAISYEYNVDPIDALIDEELGEFHVEEPGDEALGEPRVERPI</sequence>
<dbReference type="NCBIfam" id="TIGR00756">
    <property type="entry name" value="PPR"/>
    <property type="match status" value="3"/>
</dbReference>
<dbReference type="PANTHER" id="PTHR47932">
    <property type="entry name" value="ATPASE EXPRESSION PROTEIN 3"/>
    <property type="match status" value="1"/>
</dbReference>
<dbReference type="InterPro" id="IPR002885">
    <property type="entry name" value="PPR_rpt"/>
</dbReference>
<proteinExistence type="predicted"/>
<reference evidence="3 4" key="1">
    <citation type="submission" date="2019-10" db="EMBL/GenBank/DDBJ databases">
        <authorList>
            <person name="Palmer J.M."/>
        </authorList>
    </citation>
    <scope>NUCLEOTIDE SEQUENCE [LARGE SCALE GENOMIC DNA]</scope>
    <source>
        <strain evidence="3 4">TWF696</strain>
    </source>
</reference>
<feature type="repeat" description="PPR" evidence="2">
    <location>
        <begin position="566"/>
        <end position="600"/>
    </location>
</feature>
<dbReference type="Pfam" id="PF13041">
    <property type="entry name" value="PPR_2"/>
    <property type="match status" value="1"/>
</dbReference>